<proteinExistence type="predicted"/>
<evidence type="ECO:0000313" key="2">
    <source>
        <dbReference type="Proteomes" id="UP001185331"/>
    </source>
</evidence>
<protein>
    <submittedName>
        <fullName evidence="1">Uncharacterized protein</fullName>
    </submittedName>
</protein>
<sequence length="81" mass="8824">MLNLLNVTVPQRAERAEFTQERARLTALLHAPAEQIIQALNALDGPYWAQWTPSEARALGTIAGDLVPLGAGPQRNERPPA</sequence>
<dbReference type="AlphaFoldDB" id="A0AAE3XC86"/>
<comment type="caution">
    <text evidence="1">The sequence shown here is derived from an EMBL/GenBank/DDBJ whole genome shotgun (WGS) entry which is preliminary data.</text>
</comment>
<accession>A0AAE3XC86</accession>
<dbReference type="Proteomes" id="UP001185331">
    <property type="component" value="Unassembled WGS sequence"/>
</dbReference>
<dbReference type="RefSeq" id="WP_309853077.1">
    <property type="nucleotide sequence ID" value="NZ_JAVDQJ010000004.1"/>
</dbReference>
<name>A0AAE3XC86_9DEIO</name>
<organism evidence="1 2">
    <name type="scientific">Deinococcus soli</name>
    <name type="common">ex Cha et al. 2016</name>
    <dbReference type="NCBI Taxonomy" id="1309411"/>
    <lineage>
        <taxon>Bacteria</taxon>
        <taxon>Thermotogati</taxon>
        <taxon>Deinococcota</taxon>
        <taxon>Deinococci</taxon>
        <taxon>Deinococcales</taxon>
        <taxon>Deinococcaceae</taxon>
        <taxon>Deinococcus</taxon>
    </lineage>
</organism>
<reference evidence="1" key="1">
    <citation type="submission" date="2023-07" db="EMBL/GenBank/DDBJ databases">
        <title>Sorghum-associated microbial communities from plants grown in Nebraska, USA.</title>
        <authorList>
            <person name="Schachtman D."/>
        </authorList>
    </citation>
    <scope>NUCLEOTIDE SEQUENCE</scope>
    <source>
        <strain evidence="1">BE330</strain>
    </source>
</reference>
<gene>
    <name evidence="1" type="ORF">J2Y00_002233</name>
</gene>
<dbReference type="EMBL" id="JAVDQK010000005">
    <property type="protein sequence ID" value="MDR6218636.1"/>
    <property type="molecule type" value="Genomic_DNA"/>
</dbReference>
<evidence type="ECO:0000313" key="1">
    <source>
        <dbReference type="EMBL" id="MDR6218636.1"/>
    </source>
</evidence>